<evidence type="ECO:0000313" key="1">
    <source>
        <dbReference type="EMBL" id="CAC5396970.1"/>
    </source>
</evidence>
<accession>A0A6J8CQ02</accession>
<protein>
    <submittedName>
        <fullName evidence="1">Uncharacterized protein</fullName>
    </submittedName>
</protein>
<dbReference type="Gene3D" id="2.110.10.10">
    <property type="entry name" value="Hemopexin-like domain"/>
    <property type="match status" value="1"/>
</dbReference>
<dbReference type="SUPFAM" id="SSF50923">
    <property type="entry name" value="Hemopexin-like domain"/>
    <property type="match status" value="1"/>
</dbReference>
<gene>
    <name evidence="1" type="ORF">MCOR_31467</name>
</gene>
<dbReference type="InterPro" id="IPR036375">
    <property type="entry name" value="Hemopexin-like_dom_sf"/>
</dbReference>
<proteinExistence type="predicted"/>
<sequence length="86" mass="9710">MTTNSSQVWKLNPNTGRVISGSHRYIGREFPGVPNRIDAAVIRDDRTILFFKGRSTMYVFDRSSRRVVRTVDKGNELMGSTCIVSS</sequence>
<name>A0A6J8CQ02_MYTCO</name>
<evidence type="ECO:0000313" key="2">
    <source>
        <dbReference type="Proteomes" id="UP000507470"/>
    </source>
</evidence>
<dbReference type="AlphaFoldDB" id="A0A6J8CQ02"/>
<dbReference type="EMBL" id="CACVKT020005663">
    <property type="protein sequence ID" value="CAC5396970.1"/>
    <property type="molecule type" value="Genomic_DNA"/>
</dbReference>
<keyword evidence="2" id="KW-1185">Reference proteome</keyword>
<organism evidence="1 2">
    <name type="scientific">Mytilus coruscus</name>
    <name type="common">Sea mussel</name>
    <dbReference type="NCBI Taxonomy" id="42192"/>
    <lineage>
        <taxon>Eukaryota</taxon>
        <taxon>Metazoa</taxon>
        <taxon>Spiralia</taxon>
        <taxon>Lophotrochozoa</taxon>
        <taxon>Mollusca</taxon>
        <taxon>Bivalvia</taxon>
        <taxon>Autobranchia</taxon>
        <taxon>Pteriomorphia</taxon>
        <taxon>Mytilida</taxon>
        <taxon>Mytiloidea</taxon>
        <taxon>Mytilidae</taxon>
        <taxon>Mytilinae</taxon>
        <taxon>Mytilus</taxon>
    </lineage>
</organism>
<dbReference type="Proteomes" id="UP000507470">
    <property type="component" value="Unassembled WGS sequence"/>
</dbReference>
<dbReference type="OrthoDB" id="406838at2759"/>
<reference evidence="1 2" key="1">
    <citation type="submission" date="2020-06" db="EMBL/GenBank/DDBJ databases">
        <authorList>
            <person name="Li R."/>
            <person name="Bekaert M."/>
        </authorList>
    </citation>
    <scope>NUCLEOTIDE SEQUENCE [LARGE SCALE GENOMIC DNA]</scope>
    <source>
        <strain evidence="2">wild</strain>
    </source>
</reference>